<dbReference type="SUPFAM" id="SSF48726">
    <property type="entry name" value="Immunoglobulin"/>
    <property type="match status" value="1"/>
</dbReference>
<dbReference type="SMART" id="SM00409">
    <property type="entry name" value="IG"/>
    <property type="match status" value="1"/>
</dbReference>
<organism evidence="2">
    <name type="scientific">Elephant endotheliotropic herpesvirus 1A</name>
    <dbReference type="NCBI Taxonomy" id="759753"/>
    <lineage>
        <taxon>Viruses</taxon>
        <taxon>Duplodnaviria</taxon>
        <taxon>Heunggongvirae</taxon>
        <taxon>Peploviricota</taxon>
        <taxon>Herviviricetes</taxon>
        <taxon>Herpesvirales</taxon>
        <taxon>Orthoherpesviridae</taxon>
        <taxon>Betaherpesvirinae</taxon>
        <taxon>Proboscivirus</taxon>
        <taxon>Proboscivirus elephantidbeta1</taxon>
        <taxon>Elephantid herpesvirus 1</taxon>
    </lineage>
</organism>
<dbReference type="InterPro" id="IPR013783">
    <property type="entry name" value="Ig-like_fold"/>
</dbReference>
<dbReference type="InterPro" id="IPR036179">
    <property type="entry name" value="Ig-like_dom_sf"/>
</dbReference>
<name>A0A1L3HNZ9_ELHV1</name>
<dbReference type="Pfam" id="PF07679">
    <property type="entry name" value="I-set"/>
    <property type="match status" value="1"/>
</dbReference>
<dbReference type="InterPro" id="IPR007110">
    <property type="entry name" value="Ig-like_dom"/>
</dbReference>
<reference evidence="2" key="1">
    <citation type="journal article" date="2014" name="J. Virol.">
        <title>Elephant endotheliotropic herpesviruses EEHV1A, EEHV1B, and EEHV2 from cases of hemorrhagic disease are highly diverged from other mammalian herpesviruses and may form a new subfamily.</title>
        <authorList>
            <person name="Richman LK"/>
            <person name="Zong JC"/>
            <person name="Latimer EM"/>
            <person name="Lock J"/>
            <person name="Fleischer RC"/>
            <person name="Heaggans SY"/>
            <person name="Hayward GS."/>
        </authorList>
    </citation>
    <scope>NUCLEOTIDE SEQUENCE</scope>
    <source>
        <strain evidence="2">Daizy/NAP72</strain>
    </source>
</reference>
<dbReference type="InterPro" id="IPR003599">
    <property type="entry name" value="Ig_sub"/>
</dbReference>
<dbReference type="PROSITE" id="PS50835">
    <property type="entry name" value="IG_LIKE"/>
    <property type="match status" value="1"/>
</dbReference>
<dbReference type="EMBL" id="KX759153">
    <property type="protein sequence ID" value="APG41566.1"/>
    <property type="molecule type" value="Genomic_DNA"/>
</dbReference>
<dbReference type="InterPro" id="IPR013098">
    <property type="entry name" value="Ig_I-set"/>
</dbReference>
<protein>
    <submittedName>
        <fullName evidence="2">Glycoprotein vIgFam3</fullName>
    </submittedName>
</protein>
<accession>A0A1L3HNZ9</accession>
<proteinExistence type="predicted"/>
<sequence length="132" mass="14544">MALDYTKAWRTILCCCITYLVLISIDHGVMTQKPTMVHKVVSSGGNLTLQLNGTKHPSVAWMHNSSMIMLWQNNSTTKGSRTNVYSQAPDSITITNAHINDSGIYTALQFPPKGGLFTTRFNVTVSAIPEIK</sequence>
<gene>
    <name evidence="2" type="primary">E55</name>
</gene>
<evidence type="ECO:0000313" key="2">
    <source>
        <dbReference type="EMBL" id="APG41566.1"/>
    </source>
</evidence>
<evidence type="ECO:0000259" key="1">
    <source>
        <dbReference type="PROSITE" id="PS50835"/>
    </source>
</evidence>
<reference evidence="2" key="2">
    <citation type="submission" date="2016-08" db="EMBL/GenBank/DDBJ databases">
        <title>Extraordinary levels of hypervariability and flexibility within a 10-kb multigene immunoglobulin and G-protein coupled receptor family-encoding segment of the genomes from 35 strains of elephant endotheliotropic herpesvirus 1 (EEHV1).</title>
        <authorList>
            <person name="Zong J.-C."/>
            <person name="Long S.Y."/>
            <person name="Heaggans S.Y."/>
            <person name="Latimer E.M."/>
            <person name="Zachariah A."/>
            <person name="Hayward G.S."/>
        </authorList>
    </citation>
    <scope>NUCLEOTIDE SEQUENCE</scope>
    <source>
        <strain evidence="2">Daizy/NAP72</strain>
    </source>
</reference>
<dbReference type="Gene3D" id="2.60.40.10">
    <property type="entry name" value="Immunoglobulins"/>
    <property type="match status" value="1"/>
</dbReference>
<feature type="domain" description="Ig-like" evidence="1">
    <location>
        <begin position="34"/>
        <end position="106"/>
    </location>
</feature>